<protein>
    <submittedName>
        <fullName evidence="2">Uncharacterized protein</fullName>
    </submittedName>
</protein>
<dbReference type="AlphaFoldDB" id="A0AAW0AV87"/>
<sequence>MSAYLPNSHISDVFLDRGRTGGIYDTAFLILDDSKFLSLGRADNGSDFNRKPLDSWSGSYTFLDSNRKDLVLYAFGEILGSDYGTCVGALGNHFVGASSSPNLLTDSCKPKHLFALGKPTGCTKKLGVEWYNQLATIETLVYMEKEIDANSGKEYQVKPPVKACEIGQSNDILVVVSGPIYQVPKQLHATAKYRTKKRHYQEIDEGTVAKEAPRYRDENEGTGPLPDQALPKDDCVKLHARYDRRVFRDYGGPIFAQRTAQALQQDFRGVEGDLIPPWKYFDVLRPGTFILLALQPTVWVTKDRSGTYHLIVKSLRVLALSDAAAEEPIVFRKDDEEAPKQQDDLLMALRSLQLPVFSDKKVDHGRSSLSPLSPSVDTDVAMDDLEQVGAGQGKAENRQPRKKIRK</sequence>
<keyword evidence="3" id="KW-1185">Reference proteome</keyword>
<feature type="region of interest" description="Disordered" evidence="1">
    <location>
        <begin position="383"/>
        <end position="406"/>
    </location>
</feature>
<feature type="region of interest" description="Disordered" evidence="1">
    <location>
        <begin position="208"/>
        <end position="229"/>
    </location>
</feature>
<evidence type="ECO:0000256" key="1">
    <source>
        <dbReference type="SAM" id="MobiDB-lite"/>
    </source>
</evidence>
<comment type="caution">
    <text evidence="2">The sequence shown here is derived from an EMBL/GenBank/DDBJ whole genome shotgun (WGS) entry which is preliminary data.</text>
</comment>
<evidence type="ECO:0000313" key="3">
    <source>
        <dbReference type="Proteomes" id="UP001383192"/>
    </source>
</evidence>
<name>A0AAW0AV87_9AGAR</name>
<gene>
    <name evidence="2" type="ORF">VNI00_018664</name>
</gene>
<reference evidence="2 3" key="1">
    <citation type="submission" date="2024-01" db="EMBL/GenBank/DDBJ databases">
        <title>A draft genome for a cacao thread blight-causing isolate of Paramarasmius palmivorus.</title>
        <authorList>
            <person name="Baruah I.K."/>
            <person name="Bukari Y."/>
            <person name="Amoako-Attah I."/>
            <person name="Meinhardt L.W."/>
            <person name="Bailey B.A."/>
            <person name="Cohen S.P."/>
        </authorList>
    </citation>
    <scope>NUCLEOTIDE SEQUENCE [LARGE SCALE GENOMIC DNA]</scope>
    <source>
        <strain evidence="2 3">GH-12</strain>
    </source>
</reference>
<dbReference type="EMBL" id="JAYKXP010000257">
    <property type="protein sequence ID" value="KAK7017123.1"/>
    <property type="molecule type" value="Genomic_DNA"/>
</dbReference>
<evidence type="ECO:0000313" key="2">
    <source>
        <dbReference type="EMBL" id="KAK7017123.1"/>
    </source>
</evidence>
<accession>A0AAW0AV87</accession>
<proteinExistence type="predicted"/>
<organism evidence="2 3">
    <name type="scientific">Paramarasmius palmivorus</name>
    <dbReference type="NCBI Taxonomy" id="297713"/>
    <lineage>
        <taxon>Eukaryota</taxon>
        <taxon>Fungi</taxon>
        <taxon>Dikarya</taxon>
        <taxon>Basidiomycota</taxon>
        <taxon>Agaricomycotina</taxon>
        <taxon>Agaricomycetes</taxon>
        <taxon>Agaricomycetidae</taxon>
        <taxon>Agaricales</taxon>
        <taxon>Marasmiineae</taxon>
        <taxon>Marasmiaceae</taxon>
        <taxon>Paramarasmius</taxon>
    </lineage>
</organism>
<feature type="compositionally biased region" description="Basic and acidic residues" evidence="1">
    <location>
        <begin position="208"/>
        <end position="219"/>
    </location>
</feature>
<dbReference type="Proteomes" id="UP001383192">
    <property type="component" value="Unassembled WGS sequence"/>
</dbReference>